<evidence type="ECO:0000259" key="1">
    <source>
        <dbReference type="Pfam" id="PF02627"/>
    </source>
</evidence>
<keyword evidence="3" id="KW-1185">Reference proteome</keyword>
<dbReference type="OrthoDB" id="9808310at2"/>
<evidence type="ECO:0000313" key="2">
    <source>
        <dbReference type="EMBL" id="OQK18569.1"/>
    </source>
</evidence>
<dbReference type="STRING" id="1420851.AU255_12375"/>
<dbReference type="EMBL" id="LPUF01000001">
    <property type="protein sequence ID" value="OQK18569.1"/>
    <property type="molecule type" value="Genomic_DNA"/>
</dbReference>
<dbReference type="GO" id="GO:0051920">
    <property type="term" value="F:peroxiredoxin activity"/>
    <property type="evidence" value="ECO:0007669"/>
    <property type="project" value="InterPro"/>
</dbReference>
<name>A0A1V8MAH4_9GAMM</name>
<dbReference type="InterPro" id="IPR029032">
    <property type="entry name" value="AhpD-like"/>
</dbReference>
<dbReference type="Proteomes" id="UP000191980">
    <property type="component" value="Unassembled WGS sequence"/>
</dbReference>
<dbReference type="SUPFAM" id="SSF69118">
    <property type="entry name" value="AhpD-like"/>
    <property type="match status" value="1"/>
</dbReference>
<accession>A0A1V8MAH4</accession>
<reference evidence="2 3" key="1">
    <citation type="submission" date="2015-12" db="EMBL/GenBank/DDBJ databases">
        <authorList>
            <person name="Shamseldin A."/>
            <person name="Moawad H."/>
            <person name="Abd El-Rahim W.M."/>
            <person name="Sadowsky M.J."/>
        </authorList>
    </citation>
    <scope>NUCLEOTIDE SEQUENCE [LARGE SCALE GENOMIC DNA]</scope>
    <source>
        <strain evidence="2 3">WF1</strain>
    </source>
</reference>
<dbReference type="InterPro" id="IPR004675">
    <property type="entry name" value="AhpD_core"/>
</dbReference>
<dbReference type="PANTHER" id="PTHR35446:SF3">
    <property type="entry name" value="CMD DOMAIN-CONTAINING PROTEIN"/>
    <property type="match status" value="1"/>
</dbReference>
<evidence type="ECO:0000313" key="3">
    <source>
        <dbReference type="Proteomes" id="UP000191980"/>
    </source>
</evidence>
<dbReference type="NCBIfam" id="TIGR00778">
    <property type="entry name" value="ahpD_dom"/>
    <property type="match status" value="1"/>
</dbReference>
<dbReference type="PANTHER" id="PTHR35446">
    <property type="entry name" value="SI:CH211-175M2.5"/>
    <property type="match status" value="1"/>
</dbReference>
<dbReference type="InterPro" id="IPR003779">
    <property type="entry name" value="CMD-like"/>
</dbReference>
<feature type="domain" description="Carboxymuconolactone decarboxylase-like" evidence="1">
    <location>
        <begin position="51"/>
        <end position="105"/>
    </location>
</feature>
<comment type="caution">
    <text evidence="2">The sequence shown here is derived from an EMBL/GenBank/DDBJ whole genome shotgun (WGS) entry which is preliminary data.</text>
</comment>
<dbReference type="Gene3D" id="1.20.1290.10">
    <property type="entry name" value="AhpD-like"/>
    <property type="match status" value="1"/>
</dbReference>
<gene>
    <name evidence="2" type="ORF">AU255_12375</name>
</gene>
<organism evidence="2 3">
    <name type="scientific">Methyloprofundus sedimenti</name>
    <dbReference type="NCBI Taxonomy" id="1420851"/>
    <lineage>
        <taxon>Bacteria</taxon>
        <taxon>Pseudomonadati</taxon>
        <taxon>Pseudomonadota</taxon>
        <taxon>Gammaproteobacteria</taxon>
        <taxon>Methylococcales</taxon>
        <taxon>Methylococcaceae</taxon>
        <taxon>Methyloprofundus</taxon>
    </lineage>
</organism>
<dbReference type="Pfam" id="PF02627">
    <property type="entry name" value="CMD"/>
    <property type="match status" value="1"/>
</dbReference>
<sequence>MKAFKIYNSDNAKYPANNLLADIDNNLGFVPNVFAVIAESAPALKSFIELNEQFAESAFNPTSREIIQIVVSAENQCNYCVAGHTAFAEMQNVSPEIINALRSNQPIADTKLEALNQFTRLLVRNKGMVSDNEVQKFLDVGYTPAHVIEVILGICVKTFSNFANNVIGIPLDDEFAEYAWGSWNRA</sequence>
<proteinExistence type="predicted"/>
<dbReference type="RefSeq" id="WP_080523169.1">
    <property type="nucleotide sequence ID" value="NZ_LPUF01000001.1"/>
</dbReference>
<protein>
    <recommendedName>
        <fullName evidence="1">Carboxymuconolactone decarboxylase-like domain-containing protein</fullName>
    </recommendedName>
</protein>
<dbReference type="AlphaFoldDB" id="A0A1V8MAH4"/>